<reference evidence="1 2" key="2">
    <citation type="journal article" date="2022" name="Mol. Ecol. Resour.">
        <title>The genomes of chicory, endive, great burdock and yacon provide insights into Asteraceae paleo-polyploidization history and plant inulin production.</title>
        <authorList>
            <person name="Fan W."/>
            <person name="Wang S."/>
            <person name="Wang H."/>
            <person name="Wang A."/>
            <person name="Jiang F."/>
            <person name="Liu H."/>
            <person name="Zhao H."/>
            <person name="Xu D."/>
            <person name="Zhang Y."/>
        </authorList>
    </citation>
    <scope>NUCLEOTIDE SEQUENCE [LARGE SCALE GENOMIC DNA]</scope>
    <source>
        <strain evidence="2">cv. Niubang</strain>
    </source>
</reference>
<protein>
    <submittedName>
        <fullName evidence="1">Uncharacterized protein</fullName>
    </submittedName>
</protein>
<dbReference type="Proteomes" id="UP001055879">
    <property type="component" value="Linkage Group LG05"/>
</dbReference>
<reference evidence="2" key="1">
    <citation type="journal article" date="2022" name="Mol. Ecol. Resour.">
        <title>The genomes of chicory, endive, great burdock and yacon provide insights into Asteraceae palaeo-polyploidization history and plant inulin production.</title>
        <authorList>
            <person name="Fan W."/>
            <person name="Wang S."/>
            <person name="Wang H."/>
            <person name="Wang A."/>
            <person name="Jiang F."/>
            <person name="Liu H."/>
            <person name="Zhao H."/>
            <person name="Xu D."/>
            <person name="Zhang Y."/>
        </authorList>
    </citation>
    <scope>NUCLEOTIDE SEQUENCE [LARGE SCALE GENOMIC DNA]</scope>
    <source>
        <strain evidence="2">cv. Niubang</strain>
    </source>
</reference>
<keyword evidence="2" id="KW-1185">Reference proteome</keyword>
<organism evidence="1 2">
    <name type="scientific">Arctium lappa</name>
    <name type="common">Greater burdock</name>
    <name type="synonym">Lappa major</name>
    <dbReference type="NCBI Taxonomy" id="4217"/>
    <lineage>
        <taxon>Eukaryota</taxon>
        <taxon>Viridiplantae</taxon>
        <taxon>Streptophyta</taxon>
        <taxon>Embryophyta</taxon>
        <taxon>Tracheophyta</taxon>
        <taxon>Spermatophyta</taxon>
        <taxon>Magnoliopsida</taxon>
        <taxon>eudicotyledons</taxon>
        <taxon>Gunneridae</taxon>
        <taxon>Pentapetalae</taxon>
        <taxon>asterids</taxon>
        <taxon>campanulids</taxon>
        <taxon>Asterales</taxon>
        <taxon>Asteraceae</taxon>
        <taxon>Carduoideae</taxon>
        <taxon>Cardueae</taxon>
        <taxon>Arctiinae</taxon>
        <taxon>Arctium</taxon>
    </lineage>
</organism>
<dbReference type="EMBL" id="CM042051">
    <property type="protein sequence ID" value="KAI3729292.1"/>
    <property type="molecule type" value="Genomic_DNA"/>
</dbReference>
<sequence length="246" mass="26209">MYSGNNLYEPLDNHTHQQSPSRSIFTLWEPDLIPVRTPTFHKFLPTLAFIPSFSPSIAGKIAMAAEPPTNSSAPVSYSVLPPYPELILSAIEAVDDKNGANKSSISKQIEATYGSLPAAHSTLLSHHLNKMKASGQLVIIKNNYVKPDPNAPPRRGRGRPPKAKQDLPEGEGGAVASSPRPRGRPPKPRDDFAPKEAAPLVSGRKRGRPPKLGKPATAAPAEGGGERRGRGRPPKVKTPTAAPVGA</sequence>
<comment type="caution">
    <text evidence="1">The sequence shown here is derived from an EMBL/GenBank/DDBJ whole genome shotgun (WGS) entry which is preliminary data.</text>
</comment>
<evidence type="ECO:0000313" key="2">
    <source>
        <dbReference type="Proteomes" id="UP001055879"/>
    </source>
</evidence>
<gene>
    <name evidence="1" type="ORF">L6452_17945</name>
</gene>
<name>A0ACB9C4U7_ARCLA</name>
<accession>A0ACB9C4U7</accession>
<evidence type="ECO:0000313" key="1">
    <source>
        <dbReference type="EMBL" id="KAI3729292.1"/>
    </source>
</evidence>
<proteinExistence type="predicted"/>